<feature type="domain" description="SusD-like N-terminal" evidence="6">
    <location>
        <begin position="33"/>
        <end position="230"/>
    </location>
</feature>
<sequence>MKAINKIMKQSVGITAKVLFLTVLIFQFSSCSDFLEKEPHTATTETYFNNESDLESFLTGVYSPIMQEHFYGNNYPLYNAGGDDLTFFQRANSTSSMICANASSSNAYISTFWRILYEGINRANILLENIDRNSSIPQVFRDRVRAEAMFLRSFYYFNLVQGWGDVPLRLESTKAVVGLSAPRTDKQLIYDTLITDIVNSIPYLYKSTDIPYTGRVTQSAAKGILARIYLFRAGEHFRDKTGPDANRQFYFSEARRWALEVKESLIHGLVTPYSRVFMDLSEDKYNSTGVLESIWEAEEAGNRGTVEQAAGRIGNTVGFGSQNDYSSSTQFKNQMGMTNPGYSYKFAYGSLKLYEMFESEGDTARGDWNIANYEYTFESTGDKKVTGRKYYYGKKRPGITAPEGFTYTEDAQTSSDRNKTRCAAKYRREHEVVGPKNKNYTPINFPILRYSDVLLMIAEADNELTAVPSDLAYECIDAVRARAGIATLAGSNLTKEQFRNAIKKERAMELCFEAVRRWDLIRWGDFYTEMRNMQSYVNQDGWGSGFKYAADYYNVSEAYNYFPIPDIEMSVNKLITSNNTGW</sequence>
<comment type="caution">
    <text evidence="7">The sequence shown here is derived from an EMBL/GenBank/DDBJ whole genome shotgun (WGS) entry which is preliminary data.</text>
</comment>
<dbReference type="InterPro" id="IPR011990">
    <property type="entry name" value="TPR-like_helical_dom_sf"/>
</dbReference>
<evidence type="ECO:0000259" key="6">
    <source>
        <dbReference type="Pfam" id="PF14322"/>
    </source>
</evidence>
<dbReference type="InterPro" id="IPR012944">
    <property type="entry name" value="SusD_RagB_dom"/>
</dbReference>
<dbReference type="AlphaFoldDB" id="A0A644Z571"/>
<evidence type="ECO:0000256" key="3">
    <source>
        <dbReference type="ARBA" id="ARBA00023136"/>
    </source>
</evidence>
<evidence type="ECO:0000256" key="2">
    <source>
        <dbReference type="ARBA" id="ARBA00022729"/>
    </source>
</evidence>
<proteinExistence type="predicted"/>
<feature type="domain" description="RagB/SusD" evidence="5">
    <location>
        <begin position="364"/>
        <end position="582"/>
    </location>
</feature>
<organism evidence="7">
    <name type="scientific">bioreactor metagenome</name>
    <dbReference type="NCBI Taxonomy" id="1076179"/>
    <lineage>
        <taxon>unclassified sequences</taxon>
        <taxon>metagenomes</taxon>
        <taxon>ecological metagenomes</taxon>
    </lineage>
</organism>
<evidence type="ECO:0000259" key="5">
    <source>
        <dbReference type="Pfam" id="PF07980"/>
    </source>
</evidence>
<evidence type="ECO:0000256" key="1">
    <source>
        <dbReference type="ARBA" id="ARBA00004442"/>
    </source>
</evidence>
<dbReference type="SUPFAM" id="SSF48452">
    <property type="entry name" value="TPR-like"/>
    <property type="match status" value="1"/>
</dbReference>
<comment type="subcellular location">
    <subcellularLocation>
        <location evidence="1">Cell outer membrane</location>
    </subcellularLocation>
</comment>
<dbReference type="Pfam" id="PF07980">
    <property type="entry name" value="SusD_RagB"/>
    <property type="match status" value="1"/>
</dbReference>
<name>A0A644Z571_9ZZZZ</name>
<protein>
    <submittedName>
        <fullName evidence="7">SusD-like protein</fullName>
    </submittedName>
</protein>
<keyword evidence="4" id="KW-0998">Cell outer membrane</keyword>
<gene>
    <name evidence="7" type="ORF">SDC9_80454</name>
</gene>
<reference evidence="7" key="1">
    <citation type="submission" date="2019-08" db="EMBL/GenBank/DDBJ databases">
        <authorList>
            <person name="Kucharzyk K."/>
            <person name="Murdoch R.W."/>
            <person name="Higgins S."/>
            <person name="Loffler F."/>
        </authorList>
    </citation>
    <scope>NUCLEOTIDE SEQUENCE</scope>
</reference>
<keyword evidence="2" id="KW-0732">Signal</keyword>
<evidence type="ECO:0000313" key="7">
    <source>
        <dbReference type="EMBL" id="MPM33873.1"/>
    </source>
</evidence>
<dbReference type="GO" id="GO:0009279">
    <property type="term" value="C:cell outer membrane"/>
    <property type="evidence" value="ECO:0007669"/>
    <property type="project" value="UniProtKB-SubCell"/>
</dbReference>
<dbReference type="EMBL" id="VSSQ01006790">
    <property type="protein sequence ID" value="MPM33873.1"/>
    <property type="molecule type" value="Genomic_DNA"/>
</dbReference>
<evidence type="ECO:0000256" key="4">
    <source>
        <dbReference type="ARBA" id="ARBA00023237"/>
    </source>
</evidence>
<keyword evidence="3" id="KW-0472">Membrane</keyword>
<dbReference type="Gene3D" id="1.25.40.390">
    <property type="match status" value="1"/>
</dbReference>
<dbReference type="Pfam" id="PF14322">
    <property type="entry name" value="SusD-like_3"/>
    <property type="match status" value="1"/>
</dbReference>
<accession>A0A644Z571</accession>
<dbReference type="InterPro" id="IPR033985">
    <property type="entry name" value="SusD-like_N"/>
</dbReference>